<feature type="repeat" description="PPR" evidence="2">
    <location>
        <begin position="257"/>
        <end position="291"/>
    </location>
</feature>
<evidence type="ECO:0000313" key="5">
    <source>
        <dbReference type="Proteomes" id="UP000467840"/>
    </source>
</evidence>
<dbReference type="Proteomes" id="UP000467840">
    <property type="component" value="Chromosome 7"/>
</dbReference>
<keyword evidence="1" id="KW-0677">Repeat</keyword>
<accession>A0A6A6L2E7</accession>
<dbReference type="InterPro" id="IPR044645">
    <property type="entry name" value="DG1/EMB2279-like"/>
</dbReference>
<feature type="region of interest" description="Disordered" evidence="3">
    <location>
        <begin position="1"/>
        <end position="21"/>
    </location>
</feature>
<dbReference type="InterPro" id="IPR011990">
    <property type="entry name" value="TPR-like_helical_dom_sf"/>
</dbReference>
<reference evidence="4 5" key="1">
    <citation type="journal article" date="2020" name="Mol. Plant">
        <title>The Chromosome-Based Rubber Tree Genome Provides New Insights into Spurge Genome Evolution and Rubber Biosynthesis.</title>
        <authorList>
            <person name="Liu J."/>
            <person name="Shi C."/>
            <person name="Shi C.C."/>
            <person name="Li W."/>
            <person name="Zhang Q.J."/>
            <person name="Zhang Y."/>
            <person name="Li K."/>
            <person name="Lu H.F."/>
            <person name="Shi C."/>
            <person name="Zhu S.T."/>
            <person name="Xiao Z.Y."/>
            <person name="Nan H."/>
            <person name="Yue Y."/>
            <person name="Zhu X.G."/>
            <person name="Wu Y."/>
            <person name="Hong X.N."/>
            <person name="Fan G.Y."/>
            <person name="Tong Y."/>
            <person name="Zhang D."/>
            <person name="Mao C.L."/>
            <person name="Liu Y.L."/>
            <person name="Hao S.J."/>
            <person name="Liu W.Q."/>
            <person name="Lv M.Q."/>
            <person name="Zhang H.B."/>
            <person name="Liu Y."/>
            <person name="Hu-Tang G.R."/>
            <person name="Wang J.P."/>
            <person name="Wang J.H."/>
            <person name="Sun Y.H."/>
            <person name="Ni S.B."/>
            <person name="Chen W.B."/>
            <person name="Zhang X.C."/>
            <person name="Jiao Y.N."/>
            <person name="Eichler E.E."/>
            <person name="Li G.H."/>
            <person name="Liu X."/>
            <person name="Gao L.Z."/>
        </authorList>
    </citation>
    <scope>NUCLEOTIDE SEQUENCE [LARGE SCALE GENOMIC DNA]</scope>
    <source>
        <strain evidence="5">cv. GT1</strain>
        <tissue evidence="4">Leaf</tissue>
    </source>
</reference>
<dbReference type="NCBIfam" id="TIGR00756">
    <property type="entry name" value="PPR"/>
    <property type="match status" value="3"/>
</dbReference>
<dbReference type="Pfam" id="PF01535">
    <property type="entry name" value="PPR"/>
    <property type="match status" value="3"/>
</dbReference>
<proteinExistence type="predicted"/>
<evidence type="ECO:0000256" key="2">
    <source>
        <dbReference type="PROSITE-ProRule" id="PRU00708"/>
    </source>
</evidence>
<organism evidence="4 5">
    <name type="scientific">Hevea brasiliensis</name>
    <name type="common">Para rubber tree</name>
    <name type="synonym">Siphonia brasiliensis</name>
    <dbReference type="NCBI Taxonomy" id="3981"/>
    <lineage>
        <taxon>Eukaryota</taxon>
        <taxon>Viridiplantae</taxon>
        <taxon>Streptophyta</taxon>
        <taxon>Embryophyta</taxon>
        <taxon>Tracheophyta</taxon>
        <taxon>Spermatophyta</taxon>
        <taxon>Magnoliopsida</taxon>
        <taxon>eudicotyledons</taxon>
        <taxon>Gunneridae</taxon>
        <taxon>Pentapetalae</taxon>
        <taxon>rosids</taxon>
        <taxon>fabids</taxon>
        <taxon>Malpighiales</taxon>
        <taxon>Euphorbiaceae</taxon>
        <taxon>Crotonoideae</taxon>
        <taxon>Micrandreae</taxon>
        <taxon>Hevea</taxon>
    </lineage>
</organism>
<dbReference type="Gene3D" id="1.25.40.10">
    <property type="entry name" value="Tetratricopeptide repeat domain"/>
    <property type="match status" value="2"/>
</dbReference>
<evidence type="ECO:0000313" key="4">
    <source>
        <dbReference type="EMBL" id="KAF2295572.1"/>
    </source>
</evidence>
<feature type="repeat" description="PPR" evidence="2">
    <location>
        <begin position="292"/>
        <end position="326"/>
    </location>
</feature>
<evidence type="ECO:0000256" key="1">
    <source>
        <dbReference type="ARBA" id="ARBA00022737"/>
    </source>
</evidence>
<sequence>MAQTQQSPPLTTPQKQALAEESHFQTLKREYRCFTKAIKTETRSGSSGLLVGRPWESIERARLREFASGNKEFNGPKLKTENLRELKEIFEDGLTWVLDNDIEIEDDGWLRSENKREFDPFKRRRNDREAIRFLVNRLSSREVTLRDWKLARIMKQSGLRFSEGQLLKIVEELGEKGKWEQAMVVVKWVYNDKDRRDCKSRFVYTKLLSVLRKERRPQEALRIFNLMRVLNACVPSQQWKGVSWVFEQLRKSGLKPNGATYGLAMEVMLHSGKYNLVHELFRKMNRSGEAPKALTYKVLIRAFWEEGKVNEAVEVVRDMEQRGVVGTASVYYELSCCLCNNGRWQDAIPEVEKMKKLRYKKPLEVTFTGMIMSSLDGGHVNDCISIFEYMKTQCVPNIGTINVMLKVYGRNDLFSEAKELFEKIKRASGSDTSPVPDEYTYSSMLEATASALQWDYFEVVYKDMVFSGHQLDQCKHASLLVKASRAGKGHILEHAFDSALEAGDIPHRSLFTEMVYEATTQQNYERALILINTIAHAPFQISERQWTALFQKNDDKITKDFLEKLLHKLGNSDVASEPTVANLSRSLCSLCECGTSAYLSRSIASDIEDADGLGLDIDSKEMISDERREIPISCANTVNGTPEMQDDEIVNKTDGAYGKFSVNHYSTGREGGEDRYEISSSQNCSSIDQDGIANYTSMEAFVNDVASGSSADHLDGPFQDFDQMEYEIPINQIDDSHASNLPSANEILDAWKESRKGGIFFPFQLGHENGPISLQKM</sequence>
<dbReference type="PROSITE" id="PS51375">
    <property type="entry name" value="PPR"/>
    <property type="match status" value="2"/>
</dbReference>
<evidence type="ECO:0008006" key="6">
    <source>
        <dbReference type="Google" id="ProtNLM"/>
    </source>
</evidence>
<protein>
    <recommendedName>
        <fullName evidence="6">Pentacotripeptide-repeat region of PRORP domain-containing protein</fullName>
    </recommendedName>
</protein>
<feature type="compositionally biased region" description="Low complexity" evidence="3">
    <location>
        <begin position="1"/>
        <end position="16"/>
    </location>
</feature>
<comment type="caution">
    <text evidence="4">The sequence shown here is derived from an EMBL/GenBank/DDBJ whole genome shotgun (WGS) entry which is preliminary data.</text>
</comment>
<evidence type="ECO:0000256" key="3">
    <source>
        <dbReference type="SAM" id="MobiDB-lite"/>
    </source>
</evidence>
<dbReference type="InterPro" id="IPR002885">
    <property type="entry name" value="PPR_rpt"/>
</dbReference>
<name>A0A6A6L2E7_HEVBR</name>
<dbReference type="FunFam" id="1.25.40.10:FF:001552">
    <property type="entry name" value="Predicted protein"/>
    <property type="match status" value="1"/>
</dbReference>
<keyword evidence="5" id="KW-1185">Reference proteome</keyword>
<dbReference type="AlphaFoldDB" id="A0A6A6L2E7"/>
<dbReference type="EMBL" id="JAAGAX010000013">
    <property type="protein sequence ID" value="KAF2295572.1"/>
    <property type="molecule type" value="Genomic_DNA"/>
</dbReference>
<dbReference type="PANTHER" id="PTHR46935">
    <property type="entry name" value="OS01G0674700 PROTEIN"/>
    <property type="match status" value="1"/>
</dbReference>
<dbReference type="GO" id="GO:0009658">
    <property type="term" value="P:chloroplast organization"/>
    <property type="evidence" value="ECO:0007669"/>
    <property type="project" value="InterPro"/>
</dbReference>
<dbReference type="GO" id="GO:0009507">
    <property type="term" value="C:chloroplast"/>
    <property type="evidence" value="ECO:0007669"/>
    <property type="project" value="TreeGrafter"/>
</dbReference>
<gene>
    <name evidence="4" type="ORF">GH714_033221</name>
</gene>
<dbReference type="PANTHER" id="PTHR46935:SF2">
    <property type="entry name" value="PENTACOTRIPEPTIDE-REPEAT REGION OF PRORP DOMAIN-CONTAINING PROTEIN"/>
    <property type="match status" value="1"/>
</dbReference>